<dbReference type="GO" id="GO:0035435">
    <property type="term" value="P:phosphate ion transmembrane transport"/>
    <property type="evidence" value="ECO:0007669"/>
    <property type="project" value="TreeGrafter"/>
</dbReference>
<gene>
    <name evidence="7" type="ORF">S06H3_30351</name>
</gene>
<proteinExistence type="predicted"/>
<comment type="caution">
    <text evidence="7">The sequence shown here is derived from an EMBL/GenBank/DDBJ whole genome shotgun (WGS) entry which is preliminary data.</text>
</comment>
<evidence type="ECO:0000256" key="4">
    <source>
        <dbReference type="ARBA" id="ARBA00022989"/>
    </source>
</evidence>
<dbReference type="Pfam" id="PF01384">
    <property type="entry name" value="PHO4"/>
    <property type="match status" value="1"/>
</dbReference>
<evidence type="ECO:0008006" key="8">
    <source>
        <dbReference type="Google" id="ProtNLM"/>
    </source>
</evidence>
<reference evidence="7" key="1">
    <citation type="journal article" date="2014" name="Front. Microbiol.">
        <title>High frequency of phylogenetically diverse reductive dehalogenase-homologous genes in deep subseafloor sedimentary metagenomes.</title>
        <authorList>
            <person name="Kawai M."/>
            <person name="Futagami T."/>
            <person name="Toyoda A."/>
            <person name="Takaki Y."/>
            <person name="Nishi S."/>
            <person name="Hori S."/>
            <person name="Arai W."/>
            <person name="Tsubouchi T."/>
            <person name="Morono Y."/>
            <person name="Uchiyama I."/>
            <person name="Ito T."/>
            <person name="Fujiyama A."/>
            <person name="Inagaki F."/>
            <person name="Takami H."/>
        </authorList>
    </citation>
    <scope>NUCLEOTIDE SEQUENCE</scope>
    <source>
        <strain evidence="7">Expedition CK06-06</strain>
    </source>
</reference>
<comment type="subcellular location">
    <subcellularLocation>
        <location evidence="1">Membrane</location>
        <topology evidence="1">Multi-pass membrane protein</topology>
    </subcellularLocation>
</comment>
<accession>X1MA89</accession>
<feature type="non-terminal residue" evidence="7">
    <location>
        <position position="113"/>
    </location>
</feature>
<dbReference type="GO" id="GO:0016020">
    <property type="term" value="C:membrane"/>
    <property type="evidence" value="ECO:0007669"/>
    <property type="project" value="UniProtKB-SubCell"/>
</dbReference>
<keyword evidence="4 6" id="KW-1133">Transmembrane helix</keyword>
<keyword evidence="2" id="KW-0813">Transport</keyword>
<feature type="transmembrane region" description="Helical" evidence="6">
    <location>
        <begin position="12"/>
        <end position="28"/>
    </location>
</feature>
<evidence type="ECO:0000256" key="5">
    <source>
        <dbReference type="ARBA" id="ARBA00023136"/>
    </source>
</evidence>
<feature type="transmembrane region" description="Helical" evidence="6">
    <location>
        <begin position="40"/>
        <end position="61"/>
    </location>
</feature>
<name>X1MA89_9ZZZZ</name>
<keyword evidence="5 6" id="KW-0472">Membrane</keyword>
<evidence type="ECO:0000313" key="7">
    <source>
        <dbReference type="EMBL" id="GAI28208.1"/>
    </source>
</evidence>
<organism evidence="7">
    <name type="scientific">marine sediment metagenome</name>
    <dbReference type="NCBI Taxonomy" id="412755"/>
    <lineage>
        <taxon>unclassified sequences</taxon>
        <taxon>metagenomes</taxon>
        <taxon>ecological metagenomes</taxon>
    </lineage>
</organism>
<dbReference type="InterPro" id="IPR001204">
    <property type="entry name" value="Phos_transporter"/>
</dbReference>
<evidence type="ECO:0000256" key="2">
    <source>
        <dbReference type="ARBA" id="ARBA00022448"/>
    </source>
</evidence>
<sequence>MAYSHGKNDGQMPIGVITMALVIFYNDTGIWDRLSLLDPGLWWVIVVSALAISVGTTMGGWRVIKTVGIRVTTLRPVHGFTTHVAAATVIEIGSHFGMPVSTTHCVSASVMGG</sequence>
<keyword evidence="3 6" id="KW-0812">Transmembrane</keyword>
<dbReference type="PANTHER" id="PTHR11101">
    <property type="entry name" value="PHOSPHATE TRANSPORTER"/>
    <property type="match status" value="1"/>
</dbReference>
<dbReference type="PANTHER" id="PTHR11101:SF80">
    <property type="entry name" value="PHOSPHATE TRANSPORTER"/>
    <property type="match status" value="1"/>
</dbReference>
<evidence type="ECO:0000256" key="1">
    <source>
        <dbReference type="ARBA" id="ARBA00004141"/>
    </source>
</evidence>
<dbReference type="GO" id="GO:0005315">
    <property type="term" value="F:phosphate transmembrane transporter activity"/>
    <property type="evidence" value="ECO:0007669"/>
    <property type="project" value="InterPro"/>
</dbReference>
<dbReference type="EMBL" id="BARV01017864">
    <property type="protein sequence ID" value="GAI28208.1"/>
    <property type="molecule type" value="Genomic_DNA"/>
</dbReference>
<protein>
    <recommendedName>
        <fullName evidence="8">Phosphate transporter</fullName>
    </recommendedName>
</protein>
<evidence type="ECO:0000256" key="6">
    <source>
        <dbReference type="SAM" id="Phobius"/>
    </source>
</evidence>
<dbReference type="AlphaFoldDB" id="X1MA89"/>
<evidence type="ECO:0000256" key="3">
    <source>
        <dbReference type="ARBA" id="ARBA00022692"/>
    </source>
</evidence>